<dbReference type="CDD" id="cd01650">
    <property type="entry name" value="RT_nLTR_like"/>
    <property type="match status" value="1"/>
</dbReference>
<protein>
    <submittedName>
        <fullName evidence="3">Transposon TX1 uncharacterized 149 kDa protein</fullName>
    </submittedName>
</protein>
<dbReference type="InterPro" id="IPR043502">
    <property type="entry name" value="DNA/RNA_pol_sf"/>
</dbReference>
<comment type="caution">
    <text evidence="3">The sequence shown here is derived from an EMBL/GenBank/DDBJ whole genome shotgun (WGS) entry which is preliminary data.</text>
</comment>
<dbReference type="InterPro" id="IPR026960">
    <property type="entry name" value="RVT-Znf"/>
</dbReference>
<feature type="compositionally biased region" description="Polar residues" evidence="1">
    <location>
        <begin position="19"/>
        <end position="33"/>
    </location>
</feature>
<dbReference type="Pfam" id="PF13966">
    <property type="entry name" value="zf-RVT"/>
    <property type="match status" value="1"/>
</dbReference>
<dbReference type="InterPro" id="IPR025558">
    <property type="entry name" value="DUF4283"/>
</dbReference>
<dbReference type="SUPFAM" id="SSF56219">
    <property type="entry name" value="DNase I-like"/>
    <property type="match status" value="1"/>
</dbReference>
<organism evidence="3 4">
    <name type="scientific">Vitis vinifera</name>
    <name type="common">Grape</name>
    <dbReference type="NCBI Taxonomy" id="29760"/>
    <lineage>
        <taxon>Eukaryota</taxon>
        <taxon>Viridiplantae</taxon>
        <taxon>Streptophyta</taxon>
        <taxon>Embryophyta</taxon>
        <taxon>Tracheophyta</taxon>
        <taxon>Spermatophyta</taxon>
        <taxon>Magnoliopsida</taxon>
        <taxon>eudicotyledons</taxon>
        <taxon>Gunneridae</taxon>
        <taxon>Pentapetalae</taxon>
        <taxon>rosids</taxon>
        <taxon>Vitales</taxon>
        <taxon>Vitaceae</taxon>
        <taxon>Viteae</taxon>
        <taxon>Vitis</taxon>
    </lineage>
</organism>
<evidence type="ECO:0000313" key="4">
    <source>
        <dbReference type="Proteomes" id="UP000288805"/>
    </source>
</evidence>
<proteinExistence type="predicted"/>
<sequence>MEERERHSERVREIDGEESWSQGANGDSATHLQSGGRKRSFGIESKTFLVETEKKKGRMQIFIVERKGDVSSWIKLGPASLGPLIEGLVSCSKDMRTGYWEKRWQEKGRFFSLVRGENKGGCFLRLGVIDRAKNRFSIFVPKGRGAKGGWVLLAEALHEMESSPGGQARQENKDKFWTPMLGKPFAEVVKQKCSTGDEVVRVKVDNGAISANLKKLNQCLVDCWIPRRGEGEDLRSWGTQMSKVWGLKGNLGLAKLNDGKVLLEFETEKEAEKALADGEIEVGGFVMRLEKWSQRTGCLSEEEKEGEAWVRIVGLPISLWSRDILSKIGEGCGGFVDIDEKTERKEELQWVRIRVRINGGKIPKMVEIWVENLCYSLSLWWETRPTMRVTLTVEKGKPIGADEEVEGVGADGEVEGEFQPREGKRVREVEGGSRLEEQLQTVDGTRRLTPGSGRSTECSRGSGVLQLRPKGVGIMQSGPSEMGFVVKPRGSEGLSPSSSSVVSFGQKKKVDSRRIKAWKPTVDIDLHRSGSRWSKANEGVKLKEAESFHTEQTKTDLALVEEAKRYVQPDCLIPEPPLSPSFLFGRTPVGEFCDLSGPGKKRDEDENPLQMIMGLESPLREAGECWDLVEVSKNSTVDIGKDLGSDQIVPRVNKAGGELSWENSDLAKFSNFLGFSTEGLEKDIMEFLVKIRRRRERVHSKNILEKSKFERELKRLECSINYEGGKKQNVGGQARGAKRRVIKAVIRSQRVDLFCLQETKIQTLSEGVVRSLGSGRWANWEALDALGTAGGILVCWDKRSLEVMETEVGKFSVSCRIRNVENGMTWIFTGVYGPFPKEDRDCLWEELGAIRGLWEEPWCVGGDFNVILSQSERSRQGRLSGAMRSFVQTVDDLELIDLPMQGGIATWSGGRNNQAWARLDRFLVTQQWLDMFSGVAQCRMHRPTSDHFPILLMGGGLRRGPTPFRFENMWLKVDDFKGLLRGWWQGIEARARASFRLVYKMKVVKQNIKVWNREVFGRVEVNKNSALQQLEYWDGVESERSLSIAEAEQKKEAKDAFHKWVLMEEIHWRQKSRELWLKEGEGIPMLTEEQEVREGIVNAFQKLLSEEPRWRADIEGLQLKHLNPREAENLEVPFSEEEIHFALMEMRGDKAPGPDGFTVAFWQDCWDLVKEEVMDLFKEFFEYGSFAKSLNTTFLVLIPKKGGADDLGDFRPISLLGSLYKLLAKVLANRLKKVLDRVVSVDQNAFVRGRQILDASLVANEVIDYWYKRKEKGLICKLDIEKAYDSINWNFLMKVLRKMGFGSRWMDWMRWCISTAKFSILINGVPAGFFSNSKGLRQGDPLSPYLFVLGMEVLSTMIRRAGEGGFISGCRMQGREGEELTVSHLLFADDTLIFCKARREQLSNLSWALAWFEATSGLRINLDKSVLIPVGEVDEMEELAAELGCKLGALPTVYLGLPLGANHKTSSSWDGVEERMRRRLAQWKRQYISKGARITLIKSTLASILIYLLSLIRIPKAVAKRIEKIQRDFLWGGGSVEGKVHLINWQVVCSPKEEGGLGIRKIDLLNKTLLGKWVWRYAYEKDNLWKKAIGVKYGQEGCGWRTKEVCGPYGVGLWKEIMKEADWCWESMDLKVGKGNRVLFWMDKCLGQGGWNLSLARDSNDWEIDQIGEMLNLLKDFRISQEEDSVRWKREGNGVFGAKGAYKSLSGYSIGAFPNRRIWMDKVPTKVSFFAWEAAWGKILTLDKLQKRGWQLPNRCYLCSCEEENANHILLHCTVVKTIWEITLVIFGVQRVFPESVIEVLLSWRGSFVGKKRKKIWKPIPLCNFWTVWKERNRIVFRGGSLDIQKFKYSFVCNLWSWAKVYIGEESYSLLGFLEWLGTT</sequence>
<evidence type="ECO:0000256" key="1">
    <source>
        <dbReference type="SAM" id="MobiDB-lite"/>
    </source>
</evidence>
<reference evidence="3 4" key="1">
    <citation type="journal article" date="2018" name="PLoS Genet.">
        <title>Population sequencing reveals clonal diversity and ancestral inbreeding in the grapevine cultivar Chardonnay.</title>
        <authorList>
            <person name="Roach M.J."/>
            <person name="Johnson D.L."/>
            <person name="Bohlmann J."/>
            <person name="van Vuuren H.J."/>
            <person name="Jones S.J."/>
            <person name="Pretorius I.S."/>
            <person name="Schmidt S.A."/>
            <person name="Borneman A.R."/>
        </authorList>
    </citation>
    <scope>NUCLEOTIDE SEQUENCE [LARGE SCALE GENOMIC DNA]</scope>
    <source>
        <strain evidence="4">cv. Chardonnay</strain>
        <tissue evidence="3">Leaf</tissue>
    </source>
</reference>
<evidence type="ECO:0000259" key="2">
    <source>
        <dbReference type="PROSITE" id="PS50878"/>
    </source>
</evidence>
<accession>A0A438JJE3</accession>
<feature type="domain" description="Reverse transcriptase" evidence="2">
    <location>
        <begin position="1179"/>
        <end position="1459"/>
    </location>
</feature>
<dbReference type="Proteomes" id="UP000288805">
    <property type="component" value="Unassembled WGS sequence"/>
</dbReference>
<dbReference type="PANTHER" id="PTHR33116">
    <property type="entry name" value="REVERSE TRANSCRIPTASE ZINC-BINDING DOMAIN-CONTAINING PROTEIN-RELATED-RELATED"/>
    <property type="match status" value="1"/>
</dbReference>
<name>A0A438JJE3_VITVI</name>
<dbReference type="PANTHER" id="PTHR33116:SF78">
    <property type="entry name" value="OS12G0587133 PROTEIN"/>
    <property type="match status" value="1"/>
</dbReference>
<dbReference type="EMBL" id="QGNW01000039">
    <property type="protein sequence ID" value="RVX09076.1"/>
    <property type="molecule type" value="Genomic_DNA"/>
</dbReference>
<dbReference type="Pfam" id="PF03372">
    <property type="entry name" value="Exo_endo_phos"/>
    <property type="match status" value="1"/>
</dbReference>
<dbReference type="PROSITE" id="PS50878">
    <property type="entry name" value="RT_POL"/>
    <property type="match status" value="1"/>
</dbReference>
<feature type="region of interest" description="Disordered" evidence="1">
    <location>
        <begin position="1"/>
        <end position="38"/>
    </location>
</feature>
<dbReference type="InterPro" id="IPR036691">
    <property type="entry name" value="Endo/exonu/phosph_ase_sf"/>
</dbReference>
<dbReference type="InterPro" id="IPR005135">
    <property type="entry name" value="Endo/exonuclease/phosphatase"/>
</dbReference>
<dbReference type="Gene3D" id="3.60.10.10">
    <property type="entry name" value="Endonuclease/exonuclease/phosphatase"/>
    <property type="match status" value="1"/>
</dbReference>
<dbReference type="Pfam" id="PF00078">
    <property type="entry name" value="RVT_1"/>
    <property type="match status" value="1"/>
</dbReference>
<feature type="compositionally biased region" description="Basic and acidic residues" evidence="1">
    <location>
        <begin position="1"/>
        <end position="14"/>
    </location>
</feature>
<dbReference type="GO" id="GO:0003824">
    <property type="term" value="F:catalytic activity"/>
    <property type="evidence" value="ECO:0007669"/>
    <property type="project" value="InterPro"/>
</dbReference>
<dbReference type="InterPro" id="IPR000477">
    <property type="entry name" value="RT_dom"/>
</dbReference>
<evidence type="ECO:0000313" key="3">
    <source>
        <dbReference type="EMBL" id="RVX09076.1"/>
    </source>
</evidence>
<dbReference type="SUPFAM" id="SSF56672">
    <property type="entry name" value="DNA/RNA polymerases"/>
    <property type="match status" value="1"/>
</dbReference>
<dbReference type="Pfam" id="PF14111">
    <property type="entry name" value="DUF4283"/>
    <property type="match status" value="1"/>
</dbReference>
<gene>
    <name evidence="3" type="primary">YTX2_57</name>
    <name evidence="3" type="ORF">CK203_013748</name>
</gene>